<dbReference type="Pfam" id="PF00015">
    <property type="entry name" value="MCPsignal"/>
    <property type="match status" value="1"/>
</dbReference>
<dbReference type="RefSeq" id="WP_147668920.1">
    <property type="nucleotide sequence ID" value="NZ_VDUW01000011.1"/>
</dbReference>
<evidence type="ECO:0000256" key="7">
    <source>
        <dbReference type="SAM" id="Phobius"/>
    </source>
</evidence>
<reference evidence="10 11" key="1">
    <citation type="submission" date="2019-06" db="EMBL/GenBank/DDBJ databases">
        <title>Cerasibacillus sp. nov., isolated from maize field.</title>
        <authorList>
            <person name="Lin S.-Y."/>
            <person name="Tsai C.-F."/>
            <person name="Young C.-C."/>
        </authorList>
    </citation>
    <scope>NUCLEOTIDE SEQUENCE [LARGE SCALE GENOMIC DNA]</scope>
    <source>
        <strain evidence="10 11">CC-CFT480</strain>
    </source>
</reference>
<feature type="transmembrane region" description="Helical" evidence="7">
    <location>
        <begin position="197"/>
        <end position="217"/>
    </location>
</feature>
<dbReference type="GO" id="GO:0005886">
    <property type="term" value="C:plasma membrane"/>
    <property type="evidence" value="ECO:0007669"/>
    <property type="project" value="UniProtKB-SubCell"/>
</dbReference>
<dbReference type="InterPro" id="IPR003660">
    <property type="entry name" value="HAMP_dom"/>
</dbReference>
<keyword evidence="7" id="KW-1133">Transmembrane helix</keyword>
<evidence type="ECO:0000313" key="10">
    <source>
        <dbReference type="EMBL" id="TXL61587.1"/>
    </source>
</evidence>
<accession>A0A5C8NKN3</accession>
<dbReference type="Proteomes" id="UP000321574">
    <property type="component" value="Unassembled WGS sequence"/>
</dbReference>
<dbReference type="EMBL" id="VDUW01000011">
    <property type="protein sequence ID" value="TXL61587.1"/>
    <property type="molecule type" value="Genomic_DNA"/>
</dbReference>
<dbReference type="Gene3D" id="1.10.287.950">
    <property type="entry name" value="Methyl-accepting chemotaxis protein"/>
    <property type="match status" value="1"/>
</dbReference>
<comment type="subcellular location">
    <subcellularLocation>
        <location evidence="1">Cell membrane</location>
    </subcellularLocation>
</comment>
<dbReference type="PROSITE" id="PS50885">
    <property type="entry name" value="HAMP"/>
    <property type="match status" value="1"/>
</dbReference>
<dbReference type="GO" id="GO:0004888">
    <property type="term" value="F:transmembrane signaling receptor activity"/>
    <property type="evidence" value="ECO:0007669"/>
    <property type="project" value="InterPro"/>
</dbReference>
<feature type="domain" description="HAMP" evidence="9">
    <location>
        <begin position="218"/>
        <end position="271"/>
    </location>
</feature>
<keyword evidence="3 7" id="KW-0472">Membrane</keyword>
<keyword evidence="11" id="KW-1185">Reference proteome</keyword>
<evidence type="ECO:0000256" key="1">
    <source>
        <dbReference type="ARBA" id="ARBA00004236"/>
    </source>
</evidence>
<evidence type="ECO:0000313" key="11">
    <source>
        <dbReference type="Proteomes" id="UP000321574"/>
    </source>
</evidence>
<keyword evidence="7" id="KW-0812">Transmembrane</keyword>
<proteinExistence type="inferred from homology"/>
<evidence type="ECO:0000259" key="8">
    <source>
        <dbReference type="PROSITE" id="PS50111"/>
    </source>
</evidence>
<sequence>MKKIIKNRLKDTEANTIQKSYQKILQKISLKNRLIILFIALLTISVVAVGMISYGKSSQMTIEKVENRLQREVELMDQIASNLKFLYVGDDAYFMQQLEINVRSQRKQLEMEGMESDYFYIENKEVNPFKISEKSLPDIPEKVIQAIQEEKNGILHSTIDTNKYTFAFRTLQDLDGIYVLAVPAHTYMSEVNEMATFIMFLTIGFIIVATIIIVLFVRSMTTPLTRLREMMRTVREGKLHDPEKLHTTIPEITSLHKSYHAMIRHMRGILYQVKVTTDRLEHTGINLQESSETTLASSQDLVAAVHTVKEGAEQTASSSETNLESFTQLKQKMAQIQESMATVQKSREHMLQSAVYGKRTTTKLIEMIDLFETDFTQLTAIIQQVEEHIESIGQFTGTIQEIAEQTNLLSLNAQIEAARAGESGKGFAVVANEVRKLADQSKQAAENITSSIGDLNGISHTASNEFVTMLVKTKETLNISNQSQESISELMEGISDMDENLINMETDFSDLQQILPKLEQISLSFSSVSQETLASVEEMLASGEAQMKQIEGTHEIGLKLVDLSKTLTKHTNKFSVNISK</sequence>
<evidence type="ECO:0000256" key="5">
    <source>
        <dbReference type="ARBA" id="ARBA00029447"/>
    </source>
</evidence>
<dbReference type="GO" id="GO:0006935">
    <property type="term" value="P:chemotaxis"/>
    <property type="evidence" value="ECO:0007669"/>
    <property type="project" value="InterPro"/>
</dbReference>
<comment type="similarity">
    <text evidence="5">Belongs to the methyl-accepting chemotaxis (MCP) protein family.</text>
</comment>
<dbReference type="InterPro" id="IPR004090">
    <property type="entry name" value="Chemotax_Me-accpt_rcpt"/>
</dbReference>
<dbReference type="AlphaFoldDB" id="A0A5C8NKN3"/>
<dbReference type="PRINTS" id="PR00260">
    <property type="entry name" value="CHEMTRNSDUCR"/>
</dbReference>
<feature type="domain" description="Methyl-accepting transducer" evidence="8">
    <location>
        <begin position="290"/>
        <end position="540"/>
    </location>
</feature>
<keyword evidence="4 6" id="KW-0807">Transducer</keyword>
<name>A0A5C8NKN3_9BACI</name>
<dbReference type="GO" id="GO:0007165">
    <property type="term" value="P:signal transduction"/>
    <property type="evidence" value="ECO:0007669"/>
    <property type="project" value="UniProtKB-KW"/>
</dbReference>
<evidence type="ECO:0000259" key="9">
    <source>
        <dbReference type="PROSITE" id="PS50885"/>
    </source>
</evidence>
<dbReference type="SMART" id="SM00283">
    <property type="entry name" value="MA"/>
    <property type="match status" value="1"/>
</dbReference>
<feature type="transmembrane region" description="Helical" evidence="7">
    <location>
        <begin position="34"/>
        <end position="54"/>
    </location>
</feature>
<dbReference type="SUPFAM" id="SSF58104">
    <property type="entry name" value="Methyl-accepting chemotaxis protein (MCP) signaling domain"/>
    <property type="match status" value="1"/>
</dbReference>
<organism evidence="10 11">
    <name type="scientific">Cerasibacillus terrae</name>
    <dbReference type="NCBI Taxonomy" id="2498845"/>
    <lineage>
        <taxon>Bacteria</taxon>
        <taxon>Bacillati</taxon>
        <taxon>Bacillota</taxon>
        <taxon>Bacilli</taxon>
        <taxon>Bacillales</taxon>
        <taxon>Bacillaceae</taxon>
        <taxon>Cerasibacillus</taxon>
    </lineage>
</organism>
<dbReference type="PROSITE" id="PS50111">
    <property type="entry name" value="CHEMOTAXIS_TRANSDUC_2"/>
    <property type="match status" value="1"/>
</dbReference>
<protein>
    <submittedName>
        <fullName evidence="10">HAMP domain-containing protein</fullName>
    </submittedName>
</protein>
<evidence type="ECO:0000256" key="4">
    <source>
        <dbReference type="ARBA" id="ARBA00023224"/>
    </source>
</evidence>
<dbReference type="PANTHER" id="PTHR32089">
    <property type="entry name" value="METHYL-ACCEPTING CHEMOTAXIS PROTEIN MCPB"/>
    <property type="match status" value="1"/>
</dbReference>
<dbReference type="Gene3D" id="6.10.340.10">
    <property type="match status" value="1"/>
</dbReference>
<evidence type="ECO:0000256" key="2">
    <source>
        <dbReference type="ARBA" id="ARBA00022475"/>
    </source>
</evidence>
<evidence type="ECO:0000256" key="3">
    <source>
        <dbReference type="ARBA" id="ARBA00023136"/>
    </source>
</evidence>
<comment type="caution">
    <text evidence="10">The sequence shown here is derived from an EMBL/GenBank/DDBJ whole genome shotgun (WGS) entry which is preliminary data.</text>
</comment>
<dbReference type="InterPro" id="IPR004089">
    <property type="entry name" value="MCPsignal_dom"/>
</dbReference>
<keyword evidence="2" id="KW-1003">Cell membrane</keyword>
<dbReference type="OrthoDB" id="2010115at2"/>
<evidence type="ECO:0000256" key="6">
    <source>
        <dbReference type="PROSITE-ProRule" id="PRU00284"/>
    </source>
</evidence>
<gene>
    <name evidence="10" type="ORF">FHP05_12895</name>
</gene>
<dbReference type="PANTHER" id="PTHR32089:SF112">
    <property type="entry name" value="LYSOZYME-LIKE PROTEIN-RELATED"/>
    <property type="match status" value="1"/>
</dbReference>